<proteinExistence type="predicted"/>
<keyword evidence="2" id="KW-1185">Reference proteome</keyword>
<reference evidence="1 2" key="1">
    <citation type="submission" date="2018-02" db="EMBL/GenBank/DDBJ databases">
        <title>Genomic Encyclopedia of Archaeal and Bacterial Type Strains, Phase II (KMG-II): from individual species to whole genera.</title>
        <authorList>
            <person name="Goeker M."/>
        </authorList>
    </citation>
    <scope>NUCLEOTIDE SEQUENCE [LARGE SCALE GENOMIC DNA]</scope>
    <source>
        <strain evidence="1 2">DSM 3808</strain>
    </source>
</reference>
<comment type="caution">
    <text evidence="1">The sequence shown here is derived from an EMBL/GenBank/DDBJ whole genome shotgun (WGS) entry which is preliminary data.</text>
</comment>
<evidence type="ECO:0000313" key="2">
    <source>
        <dbReference type="Proteomes" id="UP000237749"/>
    </source>
</evidence>
<accession>A0A2S6HQ81</accession>
<dbReference type="EMBL" id="PTJA01000009">
    <property type="protein sequence ID" value="PPK79722.1"/>
    <property type="molecule type" value="Genomic_DNA"/>
</dbReference>
<sequence>MENSMDKSLSELKRNIRIRTQQGEVEVNGARHNRPGMCPHCYKEIPLSSVIFKKIDVNNDVVAFTGRELAAEYGVLISQQDESFSHTPESKPGECPYCHEQIPINELIFRDRRG</sequence>
<evidence type="ECO:0000313" key="1">
    <source>
        <dbReference type="EMBL" id="PPK79722.1"/>
    </source>
</evidence>
<dbReference type="AlphaFoldDB" id="A0A2S6HQ81"/>
<gene>
    <name evidence="1" type="ORF">BXY41_109201</name>
</gene>
<dbReference type="RefSeq" id="WP_104438135.1">
    <property type="nucleotide sequence ID" value="NZ_PTJA01000009.1"/>
</dbReference>
<organism evidence="1 2">
    <name type="scientific">Lacrimispora xylanisolvens</name>
    <dbReference type="NCBI Taxonomy" id="384636"/>
    <lineage>
        <taxon>Bacteria</taxon>
        <taxon>Bacillati</taxon>
        <taxon>Bacillota</taxon>
        <taxon>Clostridia</taxon>
        <taxon>Lachnospirales</taxon>
        <taxon>Lachnospiraceae</taxon>
        <taxon>Lacrimispora</taxon>
    </lineage>
</organism>
<protein>
    <submittedName>
        <fullName evidence="1">Uncharacterized protein</fullName>
    </submittedName>
</protein>
<name>A0A2S6HQ81_9FIRM</name>
<dbReference type="Proteomes" id="UP000237749">
    <property type="component" value="Unassembled WGS sequence"/>
</dbReference>